<sequence>MRKLIIVSFLVLLISVVLYPDSIDLSINDAVERGIEKSKELKISKKETMVSRNEYKTERADMFPEISISSTYLKTDQKEEYSLEIPDLNKKIIISPKMDSRIKNTLEFKQPLFAGFGLYNKTKLYSEKSNIKQSKYREDRRNLIFEINWLYWNIIKLNNMHRVLEKNKKQIDEHLKNAKNYYKQGMATKVDILTVQEKISEIDLIIIENENKTEKLKMKLKNILDISTDRKIILTSKIEKIDNMNYEKDECIEKALNNREIIKQVKINTEIQSLKNKIAKSGLSPKLSLIGKYHYDKPNNSIQPLENEYKESWEIGFSLSMDIFKGGERFYEIAKTNLEEEKSEIFLENLKDNIKSQVINAYLDYNKYVQKIEVIDKKLSGAEENYRISKNMYNEGLIKSSDFLKTETSLMKAEMEKLNALVDLRISELNLKKAMGVL</sequence>
<evidence type="ECO:0000313" key="9">
    <source>
        <dbReference type="Proteomes" id="UP000324143"/>
    </source>
</evidence>
<dbReference type="Proteomes" id="UP000324143">
    <property type="component" value="Unassembled WGS sequence"/>
</dbReference>
<dbReference type="GO" id="GO:0015288">
    <property type="term" value="F:porin activity"/>
    <property type="evidence" value="ECO:0007669"/>
    <property type="project" value="TreeGrafter"/>
</dbReference>
<gene>
    <name evidence="8" type="ORF">FXF47_08275</name>
</gene>
<keyword evidence="6" id="KW-0472">Membrane</keyword>
<protein>
    <submittedName>
        <fullName evidence="8">TolC family protein</fullName>
    </submittedName>
</protein>
<dbReference type="InterPro" id="IPR003423">
    <property type="entry name" value="OMP_efflux"/>
</dbReference>
<keyword evidence="9" id="KW-1185">Reference proteome</keyword>
<evidence type="ECO:0000256" key="7">
    <source>
        <dbReference type="ARBA" id="ARBA00023237"/>
    </source>
</evidence>
<dbReference type="Pfam" id="PF02321">
    <property type="entry name" value="OEP"/>
    <property type="match status" value="2"/>
</dbReference>
<dbReference type="GO" id="GO:0015562">
    <property type="term" value="F:efflux transmembrane transporter activity"/>
    <property type="evidence" value="ECO:0007669"/>
    <property type="project" value="InterPro"/>
</dbReference>
<keyword evidence="4" id="KW-1134">Transmembrane beta strand</keyword>
<comment type="similarity">
    <text evidence="2">Belongs to the outer membrane factor (OMF) (TC 1.B.17) family.</text>
</comment>
<dbReference type="PANTHER" id="PTHR30026">
    <property type="entry name" value="OUTER MEMBRANE PROTEIN TOLC"/>
    <property type="match status" value="1"/>
</dbReference>
<dbReference type="GO" id="GO:1990281">
    <property type="term" value="C:efflux pump complex"/>
    <property type="evidence" value="ECO:0007669"/>
    <property type="project" value="TreeGrafter"/>
</dbReference>
<evidence type="ECO:0000313" key="8">
    <source>
        <dbReference type="EMBL" id="TYB30620.1"/>
    </source>
</evidence>
<dbReference type="InterPro" id="IPR051906">
    <property type="entry name" value="TolC-like"/>
</dbReference>
<name>A0A5D0MGS4_9BACT</name>
<dbReference type="PANTHER" id="PTHR30026:SF20">
    <property type="entry name" value="OUTER MEMBRANE PROTEIN TOLC"/>
    <property type="match status" value="1"/>
</dbReference>
<dbReference type="SUPFAM" id="SSF56954">
    <property type="entry name" value="Outer membrane efflux proteins (OEP)"/>
    <property type="match status" value="1"/>
</dbReference>
<organism evidence="8 9">
    <name type="scientific">Candidatus Mcinerneyibacterium aminivorans</name>
    <dbReference type="NCBI Taxonomy" id="2703815"/>
    <lineage>
        <taxon>Bacteria</taxon>
        <taxon>Candidatus Macinerneyibacteriota</taxon>
        <taxon>Candidatus Mcinerneyibacteria</taxon>
        <taxon>Candidatus Mcinerneyibacteriales</taxon>
        <taxon>Candidatus Mcinerneyibacteriaceae</taxon>
        <taxon>Candidatus Mcinerneyibacterium</taxon>
    </lineage>
</organism>
<evidence type="ECO:0000256" key="1">
    <source>
        <dbReference type="ARBA" id="ARBA00004442"/>
    </source>
</evidence>
<comment type="subcellular location">
    <subcellularLocation>
        <location evidence="1">Cell outer membrane</location>
    </subcellularLocation>
</comment>
<dbReference type="Gene3D" id="1.20.1600.10">
    <property type="entry name" value="Outer membrane efflux proteins (OEP)"/>
    <property type="match status" value="1"/>
</dbReference>
<evidence type="ECO:0000256" key="5">
    <source>
        <dbReference type="ARBA" id="ARBA00022692"/>
    </source>
</evidence>
<evidence type="ECO:0000256" key="3">
    <source>
        <dbReference type="ARBA" id="ARBA00022448"/>
    </source>
</evidence>
<evidence type="ECO:0000256" key="6">
    <source>
        <dbReference type="ARBA" id="ARBA00023136"/>
    </source>
</evidence>
<comment type="caution">
    <text evidence="8">The sequence shown here is derived from an EMBL/GenBank/DDBJ whole genome shotgun (WGS) entry which is preliminary data.</text>
</comment>
<keyword evidence="3" id="KW-0813">Transport</keyword>
<accession>A0A5D0MGS4</accession>
<keyword evidence="7" id="KW-0998">Cell outer membrane</keyword>
<evidence type="ECO:0000256" key="4">
    <source>
        <dbReference type="ARBA" id="ARBA00022452"/>
    </source>
</evidence>
<keyword evidence="5" id="KW-0812">Transmembrane</keyword>
<reference evidence="8" key="1">
    <citation type="submission" date="2019-08" db="EMBL/GenBank/DDBJ databases">
        <title>Genomic characterization of a novel candidate phylum (ARYD3) from a high temperature, high salinity tertiary oil reservoir in north central Oklahoma, USA.</title>
        <authorList>
            <person name="Youssef N.H."/>
            <person name="Yadav A."/>
            <person name="Elshahed M.S."/>
        </authorList>
    </citation>
    <scope>NUCLEOTIDE SEQUENCE [LARGE SCALE GENOMIC DNA]</scope>
    <source>
        <strain evidence="8">ARYD3</strain>
    </source>
</reference>
<dbReference type="EMBL" id="VSIX01000097">
    <property type="protein sequence ID" value="TYB30620.1"/>
    <property type="molecule type" value="Genomic_DNA"/>
</dbReference>
<dbReference type="GO" id="GO:0009279">
    <property type="term" value="C:cell outer membrane"/>
    <property type="evidence" value="ECO:0007669"/>
    <property type="project" value="UniProtKB-SubCell"/>
</dbReference>
<evidence type="ECO:0000256" key="2">
    <source>
        <dbReference type="ARBA" id="ARBA00007613"/>
    </source>
</evidence>
<dbReference type="AlphaFoldDB" id="A0A5D0MGS4"/>
<proteinExistence type="inferred from homology"/>